<accession>A0ABS7DFU2</accession>
<evidence type="ECO:0000256" key="8">
    <source>
        <dbReference type="ARBA" id="ARBA00023065"/>
    </source>
</evidence>
<protein>
    <recommendedName>
        <fullName evidence="10">Trk system potassium uptake protein</fullName>
    </recommendedName>
</protein>
<dbReference type="InterPro" id="IPR004772">
    <property type="entry name" value="TrkH"/>
</dbReference>
<proteinExistence type="inferred from homology"/>
<keyword evidence="6 10" id="KW-0630">Potassium</keyword>
<keyword evidence="13" id="KW-1185">Reference proteome</keyword>
<keyword evidence="3 10" id="KW-1003">Cell membrane</keyword>
<dbReference type="InterPro" id="IPR003445">
    <property type="entry name" value="Cat_transpt"/>
</dbReference>
<dbReference type="Proteomes" id="UP000731465">
    <property type="component" value="Unassembled WGS sequence"/>
</dbReference>
<keyword evidence="5 11" id="KW-0812">Transmembrane</keyword>
<name>A0ABS7DFU2_9GAMM</name>
<evidence type="ECO:0000256" key="7">
    <source>
        <dbReference type="ARBA" id="ARBA00022989"/>
    </source>
</evidence>
<dbReference type="Pfam" id="PF02386">
    <property type="entry name" value="TrkH"/>
    <property type="match status" value="1"/>
</dbReference>
<comment type="function">
    <text evidence="10">Low-affinity potassium transport system. Interacts with Trk system potassium uptake protein TrkA.</text>
</comment>
<evidence type="ECO:0000256" key="6">
    <source>
        <dbReference type="ARBA" id="ARBA00022958"/>
    </source>
</evidence>
<dbReference type="PANTHER" id="PTHR32024:SF3">
    <property type="entry name" value="TRK SYSTEM POTASSIUM UPTAKE PROTEIN"/>
    <property type="match status" value="1"/>
</dbReference>
<feature type="transmembrane region" description="Helical" evidence="11">
    <location>
        <begin position="334"/>
        <end position="356"/>
    </location>
</feature>
<keyword evidence="9 10" id="KW-0472">Membrane</keyword>
<evidence type="ECO:0000313" key="13">
    <source>
        <dbReference type="Proteomes" id="UP000731465"/>
    </source>
</evidence>
<dbReference type="RefSeq" id="WP_219937115.1">
    <property type="nucleotide sequence ID" value="NZ_JAGFNY010000007.1"/>
</dbReference>
<organism evidence="12 13">
    <name type="scientific">Succinivibrio faecicola</name>
    <dbReference type="NCBI Taxonomy" id="2820300"/>
    <lineage>
        <taxon>Bacteria</taxon>
        <taxon>Pseudomonadati</taxon>
        <taxon>Pseudomonadota</taxon>
        <taxon>Gammaproteobacteria</taxon>
        <taxon>Aeromonadales</taxon>
        <taxon>Succinivibrionaceae</taxon>
        <taxon>Succinivibrio</taxon>
    </lineage>
</organism>
<feature type="transmembrane region" description="Helical" evidence="11">
    <location>
        <begin position="184"/>
        <end position="203"/>
    </location>
</feature>
<evidence type="ECO:0000256" key="3">
    <source>
        <dbReference type="ARBA" id="ARBA00022475"/>
    </source>
</evidence>
<gene>
    <name evidence="12" type="ORF">J5V48_03345</name>
</gene>
<evidence type="ECO:0000313" key="12">
    <source>
        <dbReference type="EMBL" id="MBW7569924.1"/>
    </source>
</evidence>
<feature type="transmembrane region" description="Helical" evidence="11">
    <location>
        <begin position="458"/>
        <end position="483"/>
    </location>
</feature>
<evidence type="ECO:0000256" key="1">
    <source>
        <dbReference type="ARBA" id="ARBA00004651"/>
    </source>
</evidence>
<dbReference type="EMBL" id="JAGFNY010000007">
    <property type="protein sequence ID" value="MBW7569924.1"/>
    <property type="molecule type" value="Genomic_DNA"/>
</dbReference>
<comment type="subcellular location">
    <subcellularLocation>
        <location evidence="10">Cell inner membrane</location>
        <topology evidence="10">Multi-pass membrane protein</topology>
    </subcellularLocation>
    <subcellularLocation>
        <location evidence="1">Cell membrane</location>
        <topology evidence="1">Multi-pass membrane protein</topology>
    </subcellularLocation>
</comment>
<feature type="transmembrane region" description="Helical" evidence="11">
    <location>
        <begin position="274"/>
        <end position="294"/>
    </location>
</feature>
<feature type="transmembrane region" description="Helical" evidence="11">
    <location>
        <begin position="135"/>
        <end position="163"/>
    </location>
</feature>
<evidence type="ECO:0000256" key="9">
    <source>
        <dbReference type="ARBA" id="ARBA00023136"/>
    </source>
</evidence>
<keyword evidence="8 10" id="KW-0406">Ion transport</keyword>
<feature type="transmembrane region" description="Helical" evidence="11">
    <location>
        <begin position="38"/>
        <end position="59"/>
    </location>
</feature>
<comment type="similarity">
    <text evidence="10">Belongs to the TrkH potassium transport family.</text>
</comment>
<feature type="transmembrane region" description="Helical" evidence="11">
    <location>
        <begin position="239"/>
        <end position="262"/>
    </location>
</feature>
<feature type="transmembrane region" description="Helical" evidence="11">
    <location>
        <begin position="209"/>
        <end position="227"/>
    </location>
</feature>
<keyword evidence="2 10" id="KW-0813">Transport</keyword>
<evidence type="ECO:0000256" key="2">
    <source>
        <dbReference type="ARBA" id="ARBA00022448"/>
    </source>
</evidence>
<evidence type="ECO:0000256" key="4">
    <source>
        <dbReference type="ARBA" id="ARBA00022538"/>
    </source>
</evidence>
<dbReference type="PIRSF" id="PIRSF006247">
    <property type="entry name" value="TrkH"/>
    <property type="match status" value="1"/>
</dbReference>
<keyword evidence="4 10" id="KW-0633">Potassium transport</keyword>
<feature type="transmembrane region" description="Helical" evidence="11">
    <location>
        <begin position="12"/>
        <end position="32"/>
    </location>
</feature>
<sequence>MVVDFRLVAKFLAPALLLFGLVAFIPGIYAYINHTDGVLAFSTTGVIALIVTTICHLLGKTAFTNYASLRVLFLFTTSLWVICAVIASIPFYFLLPDFSFSKSLFEACSGLSTTGSTVISYIEQKPQALLLWRAILQYIGGVGFVAMAVVILPVSAMGGMNIFKTESQSFDDSAKFTPHLKTMVISLFIWYVAVLVFCSFFYALCGLDLFTAITTAMTTVSTGGMTNTDASMNLMPHSVHYTAMIFMFISSCPFLLILASISGNPSLFFKDQQVKGFLLLIVFVSLAVATSLILTNGYDLEKALRVSFFNVISVISTTGYALEDFTLWNPFASMMFLFILALGGCSGSTSGGIKFFRIQICYSMFKVELKKLIHPHIVSEPRFKGKIIDPKTLSSVITYLVSYIILAMISSTIASSLGLDLGDAVTASISCLSNIGPALGTTLNPSTNFSQVSDPLCILFAIDMIFGRLEILPVLLCFTRMFYRR</sequence>
<keyword evidence="10" id="KW-0997">Cell inner membrane</keyword>
<dbReference type="PANTHER" id="PTHR32024">
    <property type="entry name" value="TRK SYSTEM POTASSIUM UPTAKE PROTEIN TRKG-RELATED"/>
    <property type="match status" value="1"/>
</dbReference>
<evidence type="ECO:0000256" key="11">
    <source>
        <dbReference type="SAM" id="Phobius"/>
    </source>
</evidence>
<feature type="transmembrane region" description="Helical" evidence="11">
    <location>
        <begin position="392"/>
        <end position="414"/>
    </location>
</feature>
<evidence type="ECO:0000256" key="5">
    <source>
        <dbReference type="ARBA" id="ARBA00022692"/>
    </source>
</evidence>
<keyword evidence="7 11" id="KW-1133">Transmembrane helix</keyword>
<reference evidence="12 13" key="1">
    <citation type="submission" date="2021-03" db="EMBL/GenBank/DDBJ databases">
        <title>Succinivibrio sp. nov. isolated from feces of cow.</title>
        <authorList>
            <person name="Choi J.-Y."/>
        </authorList>
    </citation>
    <scope>NUCLEOTIDE SEQUENCE [LARGE SCALE GENOMIC DNA]</scope>
    <source>
        <strain evidence="12 13">AGMB01872</strain>
    </source>
</reference>
<feature type="transmembrane region" description="Helical" evidence="11">
    <location>
        <begin position="71"/>
        <end position="95"/>
    </location>
</feature>
<comment type="caution">
    <text evidence="12">The sequence shown here is derived from an EMBL/GenBank/DDBJ whole genome shotgun (WGS) entry which is preliminary data.</text>
</comment>
<evidence type="ECO:0000256" key="10">
    <source>
        <dbReference type="PIRNR" id="PIRNR006247"/>
    </source>
</evidence>